<reference evidence="6 7" key="1">
    <citation type="submission" date="2020-07" db="EMBL/GenBank/DDBJ databases">
        <title>Sequencing the genomes of 1000 actinobacteria strains.</title>
        <authorList>
            <person name="Klenk H.-P."/>
        </authorList>
    </citation>
    <scope>NUCLEOTIDE SEQUENCE [LARGE SCALE GENOMIC DNA]</scope>
    <source>
        <strain evidence="6 7">DSM 17380</strain>
    </source>
</reference>
<dbReference type="InterPro" id="IPR001647">
    <property type="entry name" value="HTH_TetR"/>
</dbReference>
<dbReference type="GO" id="GO:0000976">
    <property type="term" value="F:transcription cis-regulatory region binding"/>
    <property type="evidence" value="ECO:0007669"/>
    <property type="project" value="TreeGrafter"/>
</dbReference>
<evidence type="ECO:0000256" key="2">
    <source>
        <dbReference type="ARBA" id="ARBA00023125"/>
    </source>
</evidence>
<dbReference type="InterPro" id="IPR050109">
    <property type="entry name" value="HTH-type_TetR-like_transc_reg"/>
</dbReference>
<dbReference type="Gene3D" id="1.10.357.10">
    <property type="entry name" value="Tetracycline Repressor, domain 2"/>
    <property type="match status" value="1"/>
</dbReference>
<dbReference type="PROSITE" id="PS50977">
    <property type="entry name" value="HTH_TETR_2"/>
    <property type="match status" value="1"/>
</dbReference>
<accession>A0A852RDU0</accession>
<evidence type="ECO:0000313" key="7">
    <source>
        <dbReference type="Proteomes" id="UP000586095"/>
    </source>
</evidence>
<gene>
    <name evidence="6" type="ORF">BJ960_002349</name>
</gene>
<evidence type="ECO:0000256" key="3">
    <source>
        <dbReference type="ARBA" id="ARBA00023163"/>
    </source>
</evidence>
<sequence length="210" mass="22546">MTTPEPPLDGRRKDATKNRELLLRAARAAIAEHANASLDTIAQAAGLTRRAVYGHFPDRDALVREVIADGAREFAEMAANATEEDPRLALAHLATELWRASVSVRASVNIAATEQYHAATAQAFEPLRRKLAELTRGGIASGALRGDMSAEVLAMLIEEAAKATLRDQRITAGHTAETAIKVVLSIAGLSWREQDQLLTAHPSVLEAGAR</sequence>
<evidence type="ECO:0000313" key="6">
    <source>
        <dbReference type="EMBL" id="NYD27546.1"/>
    </source>
</evidence>
<dbReference type="PANTHER" id="PTHR30055:SF234">
    <property type="entry name" value="HTH-TYPE TRANSCRIPTIONAL REGULATOR BETI"/>
    <property type="match status" value="1"/>
</dbReference>
<dbReference type="PANTHER" id="PTHR30055">
    <property type="entry name" value="HTH-TYPE TRANSCRIPTIONAL REGULATOR RUTR"/>
    <property type="match status" value="1"/>
</dbReference>
<keyword evidence="3" id="KW-0804">Transcription</keyword>
<keyword evidence="1" id="KW-0805">Transcription regulation</keyword>
<organism evidence="6 7">
    <name type="scientific">Leucobacter aridicollis</name>
    <dbReference type="NCBI Taxonomy" id="283878"/>
    <lineage>
        <taxon>Bacteria</taxon>
        <taxon>Bacillati</taxon>
        <taxon>Actinomycetota</taxon>
        <taxon>Actinomycetes</taxon>
        <taxon>Micrococcales</taxon>
        <taxon>Microbacteriaceae</taxon>
        <taxon>Leucobacter</taxon>
    </lineage>
</organism>
<evidence type="ECO:0000259" key="5">
    <source>
        <dbReference type="PROSITE" id="PS50977"/>
    </source>
</evidence>
<comment type="caution">
    <text evidence="6">The sequence shown here is derived from an EMBL/GenBank/DDBJ whole genome shotgun (WGS) entry which is preliminary data.</text>
</comment>
<name>A0A852RDU0_9MICO</name>
<feature type="domain" description="HTH tetR-type" evidence="5">
    <location>
        <begin position="16"/>
        <end position="74"/>
    </location>
</feature>
<evidence type="ECO:0000256" key="1">
    <source>
        <dbReference type="ARBA" id="ARBA00023015"/>
    </source>
</evidence>
<evidence type="ECO:0000256" key="4">
    <source>
        <dbReference type="PROSITE-ProRule" id="PRU00335"/>
    </source>
</evidence>
<keyword evidence="7" id="KW-1185">Reference proteome</keyword>
<proteinExistence type="predicted"/>
<dbReference type="SUPFAM" id="SSF46689">
    <property type="entry name" value="Homeodomain-like"/>
    <property type="match status" value="1"/>
</dbReference>
<dbReference type="EMBL" id="JACCBD010000001">
    <property type="protein sequence ID" value="NYD27546.1"/>
    <property type="molecule type" value="Genomic_DNA"/>
</dbReference>
<dbReference type="AlphaFoldDB" id="A0A852RDU0"/>
<dbReference type="GO" id="GO:0003700">
    <property type="term" value="F:DNA-binding transcription factor activity"/>
    <property type="evidence" value="ECO:0007669"/>
    <property type="project" value="TreeGrafter"/>
</dbReference>
<keyword evidence="2 4" id="KW-0238">DNA-binding</keyword>
<dbReference type="InterPro" id="IPR009057">
    <property type="entry name" value="Homeodomain-like_sf"/>
</dbReference>
<feature type="DNA-binding region" description="H-T-H motif" evidence="4">
    <location>
        <begin position="37"/>
        <end position="56"/>
    </location>
</feature>
<dbReference type="Proteomes" id="UP000586095">
    <property type="component" value="Unassembled WGS sequence"/>
</dbReference>
<dbReference type="RefSeq" id="WP_185987419.1">
    <property type="nucleotide sequence ID" value="NZ_BAAALZ010000001.1"/>
</dbReference>
<protein>
    <submittedName>
        <fullName evidence="6">AcrR family transcriptional regulator</fullName>
    </submittedName>
</protein>
<dbReference type="Pfam" id="PF00440">
    <property type="entry name" value="TetR_N"/>
    <property type="match status" value="1"/>
</dbReference>